<gene>
    <name evidence="7" type="ORF">JRO89_XS01G0248700</name>
</gene>
<feature type="domain" description="Peptidase A1" evidence="6">
    <location>
        <begin position="90"/>
        <end position="429"/>
    </location>
</feature>
<dbReference type="InterPro" id="IPR021109">
    <property type="entry name" value="Peptidase_aspartic_dom_sf"/>
</dbReference>
<evidence type="ECO:0000256" key="3">
    <source>
        <dbReference type="ARBA" id="ARBA00022750"/>
    </source>
</evidence>
<reference evidence="7 8" key="1">
    <citation type="submission" date="2021-02" db="EMBL/GenBank/DDBJ databases">
        <title>Plant Genome Project.</title>
        <authorList>
            <person name="Zhang R.-G."/>
        </authorList>
    </citation>
    <scope>NUCLEOTIDE SEQUENCE [LARGE SCALE GENOMIC DNA]</scope>
    <source>
        <tissue evidence="7">Leaves</tissue>
    </source>
</reference>
<dbReference type="PANTHER" id="PTHR47967:SF128">
    <property type="entry name" value="ASPARTIC PROTEINASE CDR1-LIKE"/>
    <property type="match status" value="1"/>
</dbReference>
<dbReference type="PANTHER" id="PTHR47967">
    <property type="entry name" value="OS07G0603500 PROTEIN-RELATED"/>
    <property type="match status" value="1"/>
</dbReference>
<dbReference type="InterPro" id="IPR033121">
    <property type="entry name" value="PEPTIDASE_A1"/>
</dbReference>
<dbReference type="Pfam" id="PF14543">
    <property type="entry name" value="TAXi_N"/>
    <property type="match status" value="1"/>
</dbReference>
<comment type="similarity">
    <text evidence="1">Belongs to the peptidase A1 family.</text>
</comment>
<keyword evidence="3" id="KW-0064">Aspartyl protease</keyword>
<sequence length="436" mass="48041">MTTSAFKIASLFQVTALIIFLFYVSLLSTIEADTDIGFSADLIHRNFPLSPDRQNIAFHRSNWRINRFRTNSSASTKALESTLVHSIGEYYMEFSIGTPKVKQVGAVDTGSDLIWTQCKPCEDCYKQKPPIFDPKASSTYKSIPYTSTDCNALGRNKHMVEPNLCGYKYSYVEKSKTEGDLAHENFIIGSSTGFDIVFGCGHKNTGEFEENGSGVIGLGGGPLSLISQLSSTIKGKFSYCLVPTSTNAKSKIHFGKIGVVPGGPNVVSTPLVEKTQKTFYRITLEAISVGNNRLDYTGTSTIVRPGNMILDIGSTYSYLDPIFFNKLNEALVKAIGSRTVSDPDDDSRVCFKVSSSGRQNILPTITVHFTGADLKLQRVNTFIEARKDIVCFALLAAQPEEKVATFGMWSQTNFVVGYDVLDQKKVFFMLTDCTKQ</sequence>
<dbReference type="Proteomes" id="UP000827721">
    <property type="component" value="Unassembled WGS sequence"/>
</dbReference>
<dbReference type="SUPFAM" id="SSF50630">
    <property type="entry name" value="Acid proteases"/>
    <property type="match status" value="1"/>
</dbReference>
<dbReference type="EMBL" id="JAFEMO010000001">
    <property type="protein sequence ID" value="KAH7577419.1"/>
    <property type="molecule type" value="Genomic_DNA"/>
</dbReference>
<evidence type="ECO:0000313" key="7">
    <source>
        <dbReference type="EMBL" id="KAH7577419.1"/>
    </source>
</evidence>
<comment type="caution">
    <text evidence="7">The sequence shown here is derived from an EMBL/GenBank/DDBJ whole genome shotgun (WGS) entry which is preliminary data.</text>
</comment>
<dbReference type="InterPro" id="IPR051708">
    <property type="entry name" value="Plant_Aspart_Prot_A1"/>
</dbReference>
<keyword evidence="5" id="KW-0325">Glycoprotein</keyword>
<dbReference type="PROSITE" id="PS51767">
    <property type="entry name" value="PEPTIDASE_A1"/>
    <property type="match status" value="1"/>
</dbReference>
<proteinExistence type="inferred from homology"/>
<dbReference type="Gene3D" id="2.40.70.10">
    <property type="entry name" value="Acid Proteases"/>
    <property type="match status" value="2"/>
</dbReference>
<keyword evidence="2" id="KW-0645">Protease</keyword>
<dbReference type="CDD" id="cd05476">
    <property type="entry name" value="pepsin_A_like_plant"/>
    <property type="match status" value="1"/>
</dbReference>
<evidence type="ECO:0000256" key="1">
    <source>
        <dbReference type="ARBA" id="ARBA00007447"/>
    </source>
</evidence>
<keyword evidence="8" id="KW-1185">Reference proteome</keyword>
<dbReference type="Pfam" id="PF14541">
    <property type="entry name" value="TAXi_C"/>
    <property type="match status" value="1"/>
</dbReference>
<evidence type="ECO:0000313" key="8">
    <source>
        <dbReference type="Proteomes" id="UP000827721"/>
    </source>
</evidence>
<keyword evidence="4" id="KW-0378">Hydrolase</keyword>
<organism evidence="7 8">
    <name type="scientific">Xanthoceras sorbifolium</name>
    <dbReference type="NCBI Taxonomy" id="99658"/>
    <lineage>
        <taxon>Eukaryota</taxon>
        <taxon>Viridiplantae</taxon>
        <taxon>Streptophyta</taxon>
        <taxon>Embryophyta</taxon>
        <taxon>Tracheophyta</taxon>
        <taxon>Spermatophyta</taxon>
        <taxon>Magnoliopsida</taxon>
        <taxon>eudicotyledons</taxon>
        <taxon>Gunneridae</taxon>
        <taxon>Pentapetalae</taxon>
        <taxon>rosids</taxon>
        <taxon>malvids</taxon>
        <taxon>Sapindales</taxon>
        <taxon>Sapindaceae</taxon>
        <taxon>Xanthoceroideae</taxon>
        <taxon>Xanthoceras</taxon>
    </lineage>
</organism>
<dbReference type="InterPro" id="IPR034161">
    <property type="entry name" value="Pepsin-like_plant"/>
</dbReference>
<evidence type="ECO:0000259" key="6">
    <source>
        <dbReference type="PROSITE" id="PS51767"/>
    </source>
</evidence>
<evidence type="ECO:0000256" key="4">
    <source>
        <dbReference type="ARBA" id="ARBA00022801"/>
    </source>
</evidence>
<dbReference type="InterPro" id="IPR032861">
    <property type="entry name" value="TAXi_N"/>
</dbReference>
<accession>A0ABQ8IM60</accession>
<evidence type="ECO:0000256" key="2">
    <source>
        <dbReference type="ARBA" id="ARBA00022670"/>
    </source>
</evidence>
<evidence type="ECO:0000256" key="5">
    <source>
        <dbReference type="ARBA" id="ARBA00023180"/>
    </source>
</evidence>
<name>A0ABQ8IM60_9ROSI</name>
<dbReference type="InterPro" id="IPR032799">
    <property type="entry name" value="TAXi_C"/>
</dbReference>
<protein>
    <recommendedName>
        <fullName evidence="6">Peptidase A1 domain-containing protein</fullName>
    </recommendedName>
</protein>